<dbReference type="Gene3D" id="1.20.120.520">
    <property type="entry name" value="nmb1532 protein domain like"/>
    <property type="match status" value="1"/>
</dbReference>
<comment type="caution">
    <text evidence="2">The sequence shown here is derived from an EMBL/GenBank/DDBJ whole genome shotgun (WGS) entry which is preliminary data.</text>
</comment>
<dbReference type="AlphaFoldDB" id="A0A317KW24"/>
<dbReference type="InterPro" id="IPR012312">
    <property type="entry name" value="Hemerythrin-like"/>
</dbReference>
<gene>
    <name evidence="2" type="ORF">DLJ74_14305</name>
</gene>
<keyword evidence="3" id="KW-1185">Reference proteome</keyword>
<sequence length="177" mass="21216">MWTERDLNSRNKAMKMLENEHHYLRYLMEEWHPIVLDFENDRFEEKEDAVLAFQALRNKLKDFIEPWKKHTDKEEKYFFPALGMYIGKEQGPIVSIEEEHQEIDGYIGHFFHHSRGNIEEMSYQELKKVVQDAGEAFEVIMIHFVKEETVLFPMVDKVMKIDDLQQLTANLHSLITK</sequence>
<name>A0A317KW24_9BACI</name>
<reference evidence="2 3" key="1">
    <citation type="submission" date="2018-05" db="EMBL/GenBank/DDBJ databases">
        <title>Genomic analysis of Gracilibacillus dipsosauri DD1 reveals novel features of a salt-tolerant amylase.</title>
        <authorList>
            <person name="Deutch C.E."/>
            <person name="Yang S."/>
        </authorList>
    </citation>
    <scope>NUCLEOTIDE SEQUENCE [LARGE SCALE GENOMIC DNA]</scope>
    <source>
        <strain evidence="2 3">DD1</strain>
    </source>
</reference>
<accession>A0A317KW24</accession>
<evidence type="ECO:0000313" key="3">
    <source>
        <dbReference type="Proteomes" id="UP000245624"/>
    </source>
</evidence>
<dbReference type="OrthoDB" id="9792554at2"/>
<dbReference type="RefSeq" id="WP_109984977.1">
    <property type="nucleotide sequence ID" value="NZ_QGTD01000013.1"/>
</dbReference>
<dbReference type="Proteomes" id="UP000245624">
    <property type="component" value="Unassembled WGS sequence"/>
</dbReference>
<evidence type="ECO:0000313" key="2">
    <source>
        <dbReference type="EMBL" id="PWU67625.1"/>
    </source>
</evidence>
<protein>
    <submittedName>
        <fullName evidence="2">Cation-binding protein</fullName>
    </submittedName>
</protein>
<organism evidence="2 3">
    <name type="scientific">Gracilibacillus dipsosauri</name>
    <dbReference type="NCBI Taxonomy" id="178340"/>
    <lineage>
        <taxon>Bacteria</taxon>
        <taxon>Bacillati</taxon>
        <taxon>Bacillota</taxon>
        <taxon>Bacilli</taxon>
        <taxon>Bacillales</taxon>
        <taxon>Bacillaceae</taxon>
        <taxon>Gracilibacillus</taxon>
    </lineage>
</organism>
<feature type="domain" description="Hemerythrin-like" evidence="1">
    <location>
        <begin position="15"/>
        <end position="155"/>
    </location>
</feature>
<proteinExistence type="predicted"/>
<dbReference type="EMBL" id="QGTD01000013">
    <property type="protein sequence ID" value="PWU67625.1"/>
    <property type="molecule type" value="Genomic_DNA"/>
</dbReference>
<dbReference type="Pfam" id="PF01814">
    <property type="entry name" value="Hemerythrin"/>
    <property type="match status" value="1"/>
</dbReference>
<evidence type="ECO:0000259" key="1">
    <source>
        <dbReference type="Pfam" id="PF01814"/>
    </source>
</evidence>